<reference evidence="2 3" key="1">
    <citation type="submission" date="2015-02" db="EMBL/GenBank/DDBJ databases">
        <title>Complete genome sequences of Edwardsiella bacteriophages, PEi20 and PEi26.</title>
        <authorList>
            <person name="Yasuike M."/>
            <person name="Nishiki I."/>
            <person name="Iwasaki Y."/>
            <person name="Nakamura Y."/>
            <person name="Fujiwara A."/>
            <person name="Hassan E.S."/>
            <person name="Mahmoud M.M."/>
            <person name="Kawato Y."/>
            <person name="Nagai S."/>
            <person name="Kobayashi T."/>
            <person name="Ototake M."/>
            <person name="Nakai T."/>
        </authorList>
    </citation>
    <scope>NUCLEOTIDE SEQUENCE [LARGE SCALE GENOMIC DNA]</scope>
</reference>
<organism evidence="2 3">
    <name type="scientific">Edwardsiella phage PEi26</name>
    <dbReference type="NCBI Taxonomy" id="1608311"/>
    <lineage>
        <taxon>Viruses</taxon>
        <taxon>Duplodnaviria</taxon>
        <taxon>Heunggongvirae</taxon>
        <taxon>Uroviricota</taxon>
        <taxon>Caudoviricetes</taxon>
        <taxon>Pantevenvirales</taxon>
        <taxon>Straboviridae</taxon>
        <taxon>Tevenvirinae</taxon>
        <taxon>Kanagawavirus</taxon>
        <taxon>Kanagawavirus pei20</taxon>
    </lineage>
</organism>
<feature type="region of interest" description="Disordered" evidence="1">
    <location>
        <begin position="88"/>
        <end position="112"/>
    </location>
</feature>
<dbReference type="EMBL" id="AP014715">
    <property type="protein sequence ID" value="BAQ23044.1"/>
    <property type="molecule type" value="Genomic_DNA"/>
</dbReference>
<evidence type="ECO:0000256" key="1">
    <source>
        <dbReference type="SAM" id="MobiDB-lite"/>
    </source>
</evidence>
<evidence type="ECO:0000313" key="2">
    <source>
        <dbReference type="EMBL" id="BAQ23044.1"/>
    </source>
</evidence>
<dbReference type="InterPro" id="IPR055627">
    <property type="entry name" value="DUF7203"/>
</dbReference>
<dbReference type="Proteomes" id="UP000225144">
    <property type="component" value="Genome"/>
</dbReference>
<protein>
    <submittedName>
        <fullName evidence="2">Uncharacterized protein</fullName>
    </submittedName>
</protein>
<accession>A0A0B6VRG2</accession>
<proteinExistence type="predicted"/>
<gene>
    <name evidence="2" type="primary">nrdC.9</name>
</gene>
<sequence length="112" mass="13032">MTPVTRLEWDLHKAGEEFKRAMCRSVAKFSQYMNVQYHQMRMFPAGMIGIRKRVILHAKAKGLITMDREQIQAAGIFSMATHIARAEFKKSQQPKAPQSAWFGGEYDERTYY</sequence>
<name>A0A0B6VRG2_9CAUD</name>
<evidence type="ECO:0000313" key="3">
    <source>
        <dbReference type="Proteomes" id="UP000225144"/>
    </source>
</evidence>
<dbReference type="Pfam" id="PF23833">
    <property type="entry name" value="DUF7203"/>
    <property type="match status" value="1"/>
</dbReference>